<comment type="caution">
    <text evidence="2">The sequence shown here is derived from an EMBL/GenBank/DDBJ whole genome shotgun (WGS) entry which is preliminary data.</text>
</comment>
<feature type="compositionally biased region" description="Low complexity" evidence="1">
    <location>
        <begin position="55"/>
        <end position="64"/>
    </location>
</feature>
<gene>
    <name evidence="2" type="ORF">ERS007739_02520</name>
</gene>
<organism evidence="2 3">
    <name type="scientific">Mycobacterium tuberculosis</name>
    <dbReference type="NCBI Taxonomy" id="1773"/>
    <lineage>
        <taxon>Bacteria</taxon>
        <taxon>Bacillati</taxon>
        <taxon>Actinomycetota</taxon>
        <taxon>Actinomycetes</taxon>
        <taxon>Mycobacteriales</taxon>
        <taxon>Mycobacteriaceae</taxon>
        <taxon>Mycobacterium</taxon>
        <taxon>Mycobacterium tuberculosis complex</taxon>
    </lineage>
</organism>
<evidence type="ECO:0000313" key="3">
    <source>
        <dbReference type="Proteomes" id="UP000039021"/>
    </source>
</evidence>
<sequence>MMRPRRSTCPARTLTLQVPQKPCWQEYAVVGSQSSMTSSADRFAGTRSTRLDRASSSSNGTPSTTGGGLNRS</sequence>
<dbReference type="EMBL" id="CSBK01001168">
    <property type="protein sequence ID" value="COY38450.1"/>
    <property type="molecule type" value="Genomic_DNA"/>
</dbReference>
<name>A0A916PBY6_MYCTX</name>
<dbReference type="Proteomes" id="UP000039021">
    <property type="component" value="Unassembled WGS sequence"/>
</dbReference>
<evidence type="ECO:0000313" key="2">
    <source>
        <dbReference type="EMBL" id="COY38450.1"/>
    </source>
</evidence>
<proteinExistence type="predicted"/>
<accession>A0A916PBY6</accession>
<feature type="region of interest" description="Disordered" evidence="1">
    <location>
        <begin position="31"/>
        <end position="72"/>
    </location>
</feature>
<feature type="compositionally biased region" description="Polar residues" evidence="1">
    <location>
        <begin position="31"/>
        <end position="40"/>
    </location>
</feature>
<evidence type="ECO:0000256" key="1">
    <source>
        <dbReference type="SAM" id="MobiDB-lite"/>
    </source>
</evidence>
<protein>
    <submittedName>
        <fullName evidence="2">Uncharacterized protein</fullName>
    </submittedName>
</protein>
<reference evidence="3" key="1">
    <citation type="submission" date="2015-03" db="EMBL/GenBank/DDBJ databases">
        <authorList>
            <consortium name="Pathogen Informatics"/>
        </authorList>
    </citation>
    <scope>NUCLEOTIDE SEQUENCE [LARGE SCALE GENOMIC DNA]</scope>
    <source>
        <strain evidence="3">N09902308</strain>
    </source>
</reference>
<dbReference type="AlphaFoldDB" id="A0A916PBY6"/>